<sequence length="102" mass="11404">MSLPNGRYEPTSYLYNGRYELTFMLSNVSSGMGALSLPNGRYEPTCMFSNNGRYEPTCMYSNPTFMNSTFSSRMGTLFCNESADGVESIVARYREVAAEVNV</sequence>
<comment type="caution">
    <text evidence="1">The sequence shown here is derived from an EMBL/GenBank/DDBJ whole genome shotgun (WGS) entry which is preliminary data.</text>
</comment>
<proteinExistence type="predicted"/>
<protein>
    <submittedName>
        <fullName evidence="1">Uncharacterized protein</fullName>
    </submittedName>
</protein>
<organism evidence="1 2">
    <name type="scientific">Dreissena polymorpha</name>
    <name type="common">Zebra mussel</name>
    <name type="synonym">Mytilus polymorpha</name>
    <dbReference type="NCBI Taxonomy" id="45954"/>
    <lineage>
        <taxon>Eukaryota</taxon>
        <taxon>Metazoa</taxon>
        <taxon>Spiralia</taxon>
        <taxon>Lophotrochozoa</taxon>
        <taxon>Mollusca</taxon>
        <taxon>Bivalvia</taxon>
        <taxon>Autobranchia</taxon>
        <taxon>Heteroconchia</taxon>
        <taxon>Euheterodonta</taxon>
        <taxon>Imparidentia</taxon>
        <taxon>Neoheterodontei</taxon>
        <taxon>Myida</taxon>
        <taxon>Dreissenoidea</taxon>
        <taxon>Dreissenidae</taxon>
        <taxon>Dreissena</taxon>
    </lineage>
</organism>
<gene>
    <name evidence="1" type="ORF">DPMN_147660</name>
</gene>
<evidence type="ECO:0000313" key="2">
    <source>
        <dbReference type="Proteomes" id="UP000828390"/>
    </source>
</evidence>
<dbReference type="EMBL" id="JAIWYP010000007">
    <property type="protein sequence ID" value="KAH3794129.1"/>
    <property type="molecule type" value="Genomic_DNA"/>
</dbReference>
<reference evidence="1" key="1">
    <citation type="journal article" date="2019" name="bioRxiv">
        <title>The Genome of the Zebra Mussel, Dreissena polymorpha: A Resource for Invasive Species Research.</title>
        <authorList>
            <person name="McCartney M.A."/>
            <person name="Auch B."/>
            <person name="Kono T."/>
            <person name="Mallez S."/>
            <person name="Zhang Y."/>
            <person name="Obille A."/>
            <person name="Becker A."/>
            <person name="Abrahante J.E."/>
            <person name="Garbe J."/>
            <person name="Badalamenti J.P."/>
            <person name="Herman A."/>
            <person name="Mangelson H."/>
            <person name="Liachko I."/>
            <person name="Sullivan S."/>
            <person name="Sone E.D."/>
            <person name="Koren S."/>
            <person name="Silverstein K.A.T."/>
            <person name="Beckman K.B."/>
            <person name="Gohl D.M."/>
        </authorList>
    </citation>
    <scope>NUCLEOTIDE SEQUENCE</scope>
    <source>
        <strain evidence="1">Duluth1</strain>
        <tissue evidence="1">Whole animal</tissue>
    </source>
</reference>
<evidence type="ECO:0000313" key="1">
    <source>
        <dbReference type="EMBL" id="KAH3794129.1"/>
    </source>
</evidence>
<name>A0A9D4FAA4_DREPO</name>
<dbReference type="Proteomes" id="UP000828390">
    <property type="component" value="Unassembled WGS sequence"/>
</dbReference>
<accession>A0A9D4FAA4</accession>
<reference evidence="1" key="2">
    <citation type="submission" date="2020-11" db="EMBL/GenBank/DDBJ databases">
        <authorList>
            <person name="McCartney M.A."/>
            <person name="Auch B."/>
            <person name="Kono T."/>
            <person name="Mallez S."/>
            <person name="Becker A."/>
            <person name="Gohl D.M."/>
            <person name="Silverstein K.A.T."/>
            <person name="Koren S."/>
            <person name="Bechman K.B."/>
            <person name="Herman A."/>
            <person name="Abrahante J.E."/>
            <person name="Garbe J."/>
        </authorList>
    </citation>
    <scope>NUCLEOTIDE SEQUENCE</scope>
    <source>
        <strain evidence="1">Duluth1</strain>
        <tissue evidence="1">Whole animal</tissue>
    </source>
</reference>
<dbReference type="AlphaFoldDB" id="A0A9D4FAA4"/>
<keyword evidence="2" id="KW-1185">Reference proteome</keyword>